<keyword evidence="3" id="KW-1185">Reference proteome</keyword>
<proteinExistence type="predicted"/>
<feature type="compositionally biased region" description="Low complexity" evidence="1">
    <location>
        <begin position="701"/>
        <end position="714"/>
    </location>
</feature>
<gene>
    <name evidence="2" type="ORF">WJX72_008538</name>
</gene>
<accession>A0AAW1R8K3</accession>
<organism evidence="2 3">
    <name type="scientific">[Myrmecia] bisecta</name>
    <dbReference type="NCBI Taxonomy" id="41462"/>
    <lineage>
        <taxon>Eukaryota</taxon>
        <taxon>Viridiplantae</taxon>
        <taxon>Chlorophyta</taxon>
        <taxon>core chlorophytes</taxon>
        <taxon>Trebouxiophyceae</taxon>
        <taxon>Trebouxiales</taxon>
        <taxon>Trebouxiaceae</taxon>
        <taxon>Myrmecia</taxon>
    </lineage>
</organism>
<dbReference type="SUPFAM" id="SSF48371">
    <property type="entry name" value="ARM repeat"/>
    <property type="match status" value="1"/>
</dbReference>
<evidence type="ECO:0008006" key="4">
    <source>
        <dbReference type="Google" id="ProtNLM"/>
    </source>
</evidence>
<dbReference type="InterPro" id="IPR016024">
    <property type="entry name" value="ARM-type_fold"/>
</dbReference>
<feature type="region of interest" description="Disordered" evidence="1">
    <location>
        <begin position="1012"/>
        <end position="1037"/>
    </location>
</feature>
<feature type="region of interest" description="Disordered" evidence="1">
    <location>
        <begin position="687"/>
        <end position="716"/>
    </location>
</feature>
<dbReference type="InterPro" id="IPR011989">
    <property type="entry name" value="ARM-like"/>
</dbReference>
<dbReference type="AlphaFoldDB" id="A0AAW1R8K3"/>
<dbReference type="PANTHER" id="PTHR48202:SF1">
    <property type="entry name" value="ALPHA_BETA-HYDROLASES SUPERFAMILY PROTEIN"/>
    <property type="match status" value="1"/>
</dbReference>
<dbReference type="Gene3D" id="3.40.50.1820">
    <property type="entry name" value="alpha/beta hydrolase"/>
    <property type="match status" value="1"/>
</dbReference>
<dbReference type="PANTHER" id="PTHR48202">
    <property type="entry name" value="ALPHA/BETA-HYDROLASES SUPERFAMILY PROTEIN"/>
    <property type="match status" value="1"/>
</dbReference>
<dbReference type="Proteomes" id="UP001489004">
    <property type="component" value="Unassembled WGS sequence"/>
</dbReference>
<name>A0AAW1R8K3_9CHLO</name>
<dbReference type="SUPFAM" id="SSF53474">
    <property type="entry name" value="alpha/beta-Hydrolases"/>
    <property type="match status" value="1"/>
</dbReference>
<protein>
    <recommendedName>
        <fullName evidence="4">Protein SERAC1</fullName>
    </recommendedName>
</protein>
<dbReference type="EMBL" id="JALJOR010000001">
    <property type="protein sequence ID" value="KAK9829898.1"/>
    <property type="molecule type" value="Genomic_DNA"/>
</dbReference>
<dbReference type="Gene3D" id="1.25.10.10">
    <property type="entry name" value="Leucine-rich Repeat Variant"/>
    <property type="match status" value="1"/>
</dbReference>
<reference evidence="2 3" key="1">
    <citation type="journal article" date="2024" name="Nat. Commun.">
        <title>Phylogenomics reveals the evolutionary origins of lichenization in chlorophyte algae.</title>
        <authorList>
            <person name="Puginier C."/>
            <person name="Libourel C."/>
            <person name="Otte J."/>
            <person name="Skaloud P."/>
            <person name="Haon M."/>
            <person name="Grisel S."/>
            <person name="Petersen M."/>
            <person name="Berrin J.G."/>
            <person name="Delaux P.M."/>
            <person name="Dal Grande F."/>
            <person name="Keller J."/>
        </authorList>
    </citation>
    <scope>NUCLEOTIDE SEQUENCE [LARGE SCALE GENOMIC DNA]</scope>
    <source>
        <strain evidence="2 3">SAG 2043</strain>
    </source>
</reference>
<comment type="caution">
    <text evidence="2">The sequence shown here is derived from an EMBL/GenBank/DDBJ whole genome shotgun (WGS) entry which is preliminary data.</text>
</comment>
<dbReference type="InterPro" id="IPR029058">
    <property type="entry name" value="AB_hydrolase_fold"/>
</dbReference>
<evidence type="ECO:0000256" key="1">
    <source>
        <dbReference type="SAM" id="MobiDB-lite"/>
    </source>
</evidence>
<evidence type="ECO:0000313" key="3">
    <source>
        <dbReference type="Proteomes" id="UP001489004"/>
    </source>
</evidence>
<evidence type="ECO:0000313" key="2">
    <source>
        <dbReference type="EMBL" id="KAK9829898.1"/>
    </source>
</evidence>
<sequence>MGVFASVRNQAFKYRKAIWAAGVGTGLAVVWSVPLQAQQPALSAERVKEELQDGAQAVVEVKDIFSGAVQALRDTIIAATASRDPHKRFADTLAGQCASWSERQASRELMVVLGGRPLLDWLLRRAINESREGAEDREQALRTLVNLLSNASTAAALLSMPGVVPRLLHLTAHSSYGGRLAAAMERTAGLVTLPDVASLDDIRRTLTRASPKQGIRVQRLAVQFVRQWAESSVVNCGKIASMGGGQTLAKVAAAATSKTGQRELQYEVTRAMAVLAADCPLKDALGIGDWLDQLLYIAADAAAWHDERLASMALDAFAVCITRGGSNLQAQVMHSNVFALLKRLSAEPGAPLLRRSLVTTLAALASPDLAAMPAAVREDWTERLLQWLFSNDTGDSQRYAAASALAALAAVPGPDGLRVASAWLGDVLVYLTRNVKAYNSIRESVTPGEEGDQALLNAVASVTPGEEGDQALLNAVAVGPAFARGVAEELRASSDRAGVYQDPPPDIESFMQEAVRAAYPGVAATVDAVVADAILCKALKVLCALVGTDDSKQRWLRTAGLLPLLQRLTLDQQREGEEAERQLDEPLPEAICLSTRRQAARIVAMVSADAAAEPALRHSAWIPWLLESAQSGDCKLSSHAQRALLHLESARHAEPPPARRDVLVGSAGRESRDELVAQRVQQASAASLRSSGVEGEAHQQGSLAAGLAGANDAPGGRRKVPAHLRLVLRDGVHMFDPVAPHHRVLAREGTATTSEDAPAVDVVFVHGIRGGAFSSWRRIPGEDDPKTAAGSLDHLLCWPSNWLSQDVPQARLLSMEYAAPASGWEGESLPVQRTVGQLMDRLTAAGVGQRPVIFICHSMGGVLVKDLLARALSPSAPAHHRRLAEATSGLVFYTCPHRGSWLADIGWNLRYVGASPAASVMHLRPGPHLDAVNTVLRERHEAGLLPVLSFGEGVPTHLVSMLPKAVVVPEESAYPGYGDFVMLRDVDHINACKPLDTDDLAYSKTMQFVRERVAEARQKQQQAAPAEDPAPHTTASP</sequence>